<keyword evidence="5" id="KW-1185">Reference proteome</keyword>
<dbReference type="STRING" id="453582.SAMN05421580_1106"/>
<protein>
    <submittedName>
        <fullName evidence="4">Resolvase, N terminal domain</fullName>
    </submittedName>
</protein>
<dbReference type="SUPFAM" id="SSF53041">
    <property type="entry name" value="Resolvase-like"/>
    <property type="match status" value="1"/>
</dbReference>
<dbReference type="GO" id="GO:0000150">
    <property type="term" value="F:DNA strand exchange activity"/>
    <property type="evidence" value="ECO:0007669"/>
    <property type="project" value="InterPro"/>
</dbReference>
<dbReference type="PANTHER" id="PTHR30461:SF2">
    <property type="entry name" value="SERINE RECOMBINASE PINE-RELATED"/>
    <property type="match status" value="1"/>
</dbReference>
<evidence type="ECO:0000256" key="2">
    <source>
        <dbReference type="ARBA" id="ARBA00023172"/>
    </source>
</evidence>
<dbReference type="OrthoDB" id="2290206at2"/>
<dbReference type="RefSeq" id="WP_076485754.1">
    <property type="nucleotide sequence ID" value="NZ_FTOG01000010.1"/>
</dbReference>
<proteinExistence type="predicted"/>
<reference evidence="5" key="1">
    <citation type="submission" date="2017-01" db="EMBL/GenBank/DDBJ databases">
        <authorList>
            <person name="Varghese N."/>
            <person name="Submissions S."/>
        </authorList>
    </citation>
    <scope>NUCLEOTIDE SEQUENCE [LARGE SCALE GENOMIC DNA]</scope>
    <source>
        <strain evidence="5">DSM 19945</strain>
    </source>
</reference>
<accession>A0A1N7PGX3</accession>
<dbReference type="PANTHER" id="PTHR30461">
    <property type="entry name" value="DNA-INVERTASE FROM LAMBDOID PROPHAGE"/>
    <property type="match status" value="1"/>
</dbReference>
<dbReference type="InterPro" id="IPR036162">
    <property type="entry name" value="Resolvase-like_N_sf"/>
</dbReference>
<dbReference type="PROSITE" id="PS51736">
    <property type="entry name" value="RECOMBINASES_3"/>
    <property type="match status" value="1"/>
</dbReference>
<evidence type="ECO:0000259" key="3">
    <source>
        <dbReference type="PROSITE" id="PS51736"/>
    </source>
</evidence>
<evidence type="ECO:0000256" key="1">
    <source>
        <dbReference type="ARBA" id="ARBA00023125"/>
    </source>
</evidence>
<gene>
    <name evidence="4" type="ORF">SAMN05421580_1106</name>
</gene>
<evidence type="ECO:0000313" key="4">
    <source>
        <dbReference type="EMBL" id="SIT09913.1"/>
    </source>
</evidence>
<dbReference type="InterPro" id="IPR050639">
    <property type="entry name" value="SSR_resolvase"/>
</dbReference>
<dbReference type="SMART" id="SM00857">
    <property type="entry name" value="Resolvase"/>
    <property type="match status" value="1"/>
</dbReference>
<dbReference type="AlphaFoldDB" id="A0A1N7PGX3"/>
<keyword evidence="1" id="KW-0238">DNA-binding</keyword>
<dbReference type="EMBL" id="FTOG01000010">
    <property type="protein sequence ID" value="SIT09913.1"/>
    <property type="molecule type" value="Genomic_DNA"/>
</dbReference>
<keyword evidence="2" id="KW-0233">DNA recombination</keyword>
<dbReference type="Proteomes" id="UP000186221">
    <property type="component" value="Unassembled WGS sequence"/>
</dbReference>
<sequence>MKIVTYTRVSTDRQGRSGLGLEAQEAAIAAYAAANAAQIVGAFTEVESGRNNARPQLRAALKLARVTGAKLVIAKLDRLSRNAAFLLNLQESGVDFVACDSPTATPLTIGILALVAQDEARAISERTKAALKAAKARGQVLGNPNGAEALRRAGKGNGASCEAQKAAALTRAHDLADVLQDVEAQGHATLAAIAAELNRRGIKTARGGMWHASSVANVRRRLTV</sequence>
<dbReference type="Gene3D" id="3.40.50.1390">
    <property type="entry name" value="Resolvase, N-terminal catalytic domain"/>
    <property type="match status" value="1"/>
</dbReference>
<feature type="domain" description="Resolvase/invertase-type recombinase catalytic" evidence="3">
    <location>
        <begin position="2"/>
        <end position="138"/>
    </location>
</feature>
<organism evidence="4 5">
    <name type="scientific">Rhodobacter aestuarii</name>
    <dbReference type="NCBI Taxonomy" id="453582"/>
    <lineage>
        <taxon>Bacteria</taxon>
        <taxon>Pseudomonadati</taxon>
        <taxon>Pseudomonadota</taxon>
        <taxon>Alphaproteobacteria</taxon>
        <taxon>Rhodobacterales</taxon>
        <taxon>Rhodobacter group</taxon>
        <taxon>Rhodobacter</taxon>
    </lineage>
</organism>
<dbReference type="GO" id="GO:0003677">
    <property type="term" value="F:DNA binding"/>
    <property type="evidence" value="ECO:0007669"/>
    <property type="project" value="UniProtKB-KW"/>
</dbReference>
<name>A0A1N7PGX3_9RHOB</name>
<dbReference type="InterPro" id="IPR006119">
    <property type="entry name" value="Resolv_N"/>
</dbReference>
<evidence type="ECO:0000313" key="5">
    <source>
        <dbReference type="Proteomes" id="UP000186221"/>
    </source>
</evidence>
<dbReference type="Pfam" id="PF00239">
    <property type="entry name" value="Resolvase"/>
    <property type="match status" value="1"/>
</dbReference>